<protein>
    <submittedName>
        <fullName evidence="1">Uncharacterized protein</fullName>
    </submittedName>
</protein>
<evidence type="ECO:0000313" key="1">
    <source>
        <dbReference type="EMBL" id="GAG89418.1"/>
    </source>
</evidence>
<dbReference type="EMBL" id="BART01010549">
    <property type="protein sequence ID" value="GAG89418.1"/>
    <property type="molecule type" value="Genomic_DNA"/>
</dbReference>
<gene>
    <name evidence="1" type="ORF">S01H4_22888</name>
</gene>
<organism evidence="1">
    <name type="scientific">marine sediment metagenome</name>
    <dbReference type="NCBI Taxonomy" id="412755"/>
    <lineage>
        <taxon>unclassified sequences</taxon>
        <taxon>metagenomes</taxon>
        <taxon>ecological metagenomes</taxon>
    </lineage>
</organism>
<dbReference type="AlphaFoldDB" id="X1BZ02"/>
<name>X1BZ02_9ZZZZ</name>
<sequence length="39" mass="4561">YTNGTIAEYLSYPQFLRDYGITLKLGEKKHVCIIIEEIK</sequence>
<reference evidence="1" key="1">
    <citation type="journal article" date="2014" name="Front. Microbiol.">
        <title>High frequency of phylogenetically diverse reductive dehalogenase-homologous genes in deep subseafloor sedimentary metagenomes.</title>
        <authorList>
            <person name="Kawai M."/>
            <person name="Futagami T."/>
            <person name="Toyoda A."/>
            <person name="Takaki Y."/>
            <person name="Nishi S."/>
            <person name="Hori S."/>
            <person name="Arai W."/>
            <person name="Tsubouchi T."/>
            <person name="Morono Y."/>
            <person name="Uchiyama I."/>
            <person name="Ito T."/>
            <person name="Fujiyama A."/>
            <person name="Inagaki F."/>
            <person name="Takami H."/>
        </authorList>
    </citation>
    <scope>NUCLEOTIDE SEQUENCE</scope>
    <source>
        <strain evidence="1">Expedition CK06-06</strain>
    </source>
</reference>
<proteinExistence type="predicted"/>
<accession>X1BZ02</accession>
<feature type="non-terminal residue" evidence="1">
    <location>
        <position position="1"/>
    </location>
</feature>
<comment type="caution">
    <text evidence="1">The sequence shown here is derived from an EMBL/GenBank/DDBJ whole genome shotgun (WGS) entry which is preliminary data.</text>
</comment>